<dbReference type="InterPro" id="IPR053793">
    <property type="entry name" value="PB1-like"/>
</dbReference>
<dbReference type="SUPFAM" id="SSF54277">
    <property type="entry name" value="CAD &amp; PB1 domains"/>
    <property type="match status" value="1"/>
</dbReference>
<dbReference type="EMBL" id="BKCP01006294">
    <property type="protein sequence ID" value="GER42391.1"/>
    <property type="molecule type" value="Genomic_DNA"/>
</dbReference>
<feature type="region of interest" description="Disordered" evidence="1">
    <location>
        <begin position="227"/>
        <end position="249"/>
    </location>
</feature>
<accession>A0A5A7QEL1</accession>
<dbReference type="OrthoDB" id="6270329at2759"/>
<evidence type="ECO:0000256" key="1">
    <source>
        <dbReference type="SAM" id="MobiDB-lite"/>
    </source>
</evidence>
<feature type="domain" description="PB1" evidence="2">
    <location>
        <begin position="264"/>
        <end position="348"/>
    </location>
</feature>
<dbReference type="PROSITE" id="PS51745">
    <property type="entry name" value="PB1"/>
    <property type="match status" value="1"/>
</dbReference>
<sequence>AKERCPYKSIPTFPLYVRAHPDGTFTRTWRKGVQFRLLPNRVFEFHAPKSGNEEDLDRINRTANPPFFFSSSREPERDSSTTTAHTLTTESMVSLIQSFNICFKELSPGMDGPLHLSSTQILTSPSLSPILHNFILSQSSRLTVKSPKMDVVEALGLEVKAGFPKFGDDFIIKTISEASARRSIQLTSFYNIFPELVSPNVSASSSQLPINSEKKTDHQMSTQLPAANTTNLQSRLKSPSSSGSHKAIFSTDDHNVDTTDVSGGFKVKAAFGEEKIRFSMQPHWSFQRLLQEVLRRFNVDNSARIDLKYLDDLEWVLLTCDADLEECIDIHKYTGPAREIIKSLPAEERHSFYLTMIVSFNASHNNLVQL</sequence>
<feature type="compositionally biased region" description="Polar residues" evidence="1">
    <location>
        <begin position="227"/>
        <end position="244"/>
    </location>
</feature>
<reference evidence="4" key="1">
    <citation type="journal article" date="2019" name="Curr. Biol.">
        <title>Genome Sequence of Striga asiatica Provides Insight into the Evolution of Plant Parasitism.</title>
        <authorList>
            <person name="Yoshida S."/>
            <person name="Kim S."/>
            <person name="Wafula E.K."/>
            <person name="Tanskanen J."/>
            <person name="Kim Y.M."/>
            <person name="Honaas L."/>
            <person name="Yang Z."/>
            <person name="Spallek T."/>
            <person name="Conn C.E."/>
            <person name="Ichihashi Y."/>
            <person name="Cheong K."/>
            <person name="Cui S."/>
            <person name="Der J.P."/>
            <person name="Gundlach H."/>
            <person name="Jiao Y."/>
            <person name="Hori C."/>
            <person name="Ishida J.K."/>
            <person name="Kasahara H."/>
            <person name="Kiba T."/>
            <person name="Kim M.S."/>
            <person name="Koo N."/>
            <person name="Laohavisit A."/>
            <person name="Lee Y.H."/>
            <person name="Lumba S."/>
            <person name="McCourt P."/>
            <person name="Mortimer J.C."/>
            <person name="Mutuku J.M."/>
            <person name="Nomura T."/>
            <person name="Sasaki-Sekimoto Y."/>
            <person name="Seto Y."/>
            <person name="Wang Y."/>
            <person name="Wakatake T."/>
            <person name="Sakakibara H."/>
            <person name="Demura T."/>
            <person name="Yamaguchi S."/>
            <person name="Yoneyama K."/>
            <person name="Manabe R.I."/>
            <person name="Nelson D.C."/>
            <person name="Schulman A.H."/>
            <person name="Timko M.P."/>
            <person name="dePamphilis C.W."/>
            <person name="Choi D."/>
            <person name="Shirasu K."/>
        </authorList>
    </citation>
    <scope>NUCLEOTIDE SEQUENCE [LARGE SCALE GENOMIC DNA]</scope>
    <source>
        <strain evidence="4">cv. UVA1</strain>
    </source>
</reference>
<dbReference type="InterPro" id="IPR034891">
    <property type="entry name" value="PB1_NLP"/>
</dbReference>
<evidence type="ECO:0000313" key="3">
    <source>
        <dbReference type="EMBL" id="GER42391.1"/>
    </source>
</evidence>
<dbReference type="PANTHER" id="PTHR32002:SF46">
    <property type="entry name" value="PROTEIN NLP2"/>
    <property type="match status" value="1"/>
</dbReference>
<dbReference type="GO" id="GO:0003700">
    <property type="term" value="F:DNA-binding transcription factor activity"/>
    <property type="evidence" value="ECO:0007669"/>
    <property type="project" value="InterPro"/>
</dbReference>
<dbReference type="Gene3D" id="3.10.20.90">
    <property type="entry name" value="Phosphatidylinositol 3-kinase Catalytic Subunit, Chain A, domain 1"/>
    <property type="match status" value="1"/>
</dbReference>
<comment type="caution">
    <text evidence="3">The sequence shown here is derived from an EMBL/GenBank/DDBJ whole genome shotgun (WGS) entry which is preliminary data.</text>
</comment>
<proteinExistence type="predicted"/>
<feature type="region of interest" description="Disordered" evidence="1">
    <location>
        <begin position="67"/>
        <end position="86"/>
    </location>
</feature>
<dbReference type="InterPro" id="IPR000270">
    <property type="entry name" value="PB1_dom"/>
</dbReference>
<protein>
    <submittedName>
        <fullName evidence="3">Plant regulator RWP-RK family protein</fullName>
    </submittedName>
</protein>
<dbReference type="AlphaFoldDB" id="A0A5A7QEL1"/>
<dbReference type="Pfam" id="PF00564">
    <property type="entry name" value="PB1"/>
    <property type="match status" value="1"/>
</dbReference>
<organism evidence="3 4">
    <name type="scientific">Striga asiatica</name>
    <name type="common">Asiatic witchweed</name>
    <name type="synonym">Buchnera asiatica</name>
    <dbReference type="NCBI Taxonomy" id="4170"/>
    <lineage>
        <taxon>Eukaryota</taxon>
        <taxon>Viridiplantae</taxon>
        <taxon>Streptophyta</taxon>
        <taxon>Embryophyta</taxon>
        <taxon>Tracheophyta</taxon>
        <taxon>Spermatophyta</taxon>
        <taxon>Magnoliopsida</taxon>
        <taxon>eudicotyledons</taxon>
        <taxon>Gunneridae</taxon>
        <taxon>Pentapetalae</taxon>
        <taxon>asterids</taxon>
        <taxon>lamiids</taxon>
        <taxon>Lamiales</taxon>
        <taxon>Orobanchaceae</taxon>
        <taxon>Buchnereae</taxon>
        <taxon>Striga</taxon>
    </lineage>
</organism>
<evidence type="ECO:0000313" key="4">
    <source>
        <dbReference type="Proteomes" id="UP000325081"/>
    </source>
</evidence>
<dbReference type="Proteomes" id="UP000325081">
    <property type="component" value="Unassembled WGS sequence"/>
</dbReference>
<dbReference type="CDD" id="cd06407">
    <property type="entry name" value="PB1_NLP"/>
    <property type="match status" value="1"/>
</dbReference>
<evidence type="ECO:0000259" key="2">
    <source>
        <dbReference type="PROSITE" id="PS51745"/>
    </source>
</evidence>
<keyword evidence="4" id="KW-1185">Reference proteome</keyword>
<dbReference type="PANTHER" id="PTHR32002">
    <property type="entry name" value="PROTEIN NLP8"/>
    <property type="match status" value="1"/>
</dbReference>
<feature type="non-terminal residue" evidence="3">
    <location>
        <position position="1"/>
    </location>
</feature>
<name>A0A5A7QEL1_STRAF</name>
<dbReference type="InterPro" id="IPR045012">
    <property type="entry name" value="NLP"/>
</dbReference>
<gene>
    <name evidence="3" type="ORF">STAS_19165</name>
</gene>
<dbReference type="SMART" id="SM00666">
    <property type="entry name" value="PB1"/>
    <property type="match status" value="1"/>
</dbReference>